<dbReference type="EMBL" id="KN838937">
    <property type="protein sequence ID" value="KIJ92101.1"/>
    <property type="molecule type" value="Genomic_DNA"/>
</dbReference>
<gene>
    <name evidence="1" type="ORF">K443DRAFT_13863</name>
</gene>
<dbReference type="OrthoDB" id="3243266at2759"/>
<reference evidence="1 2" key="1">
    <citation type="submission" date="2014-04" db="EMBL/GenBank/DDBJ databases">
        <authorList>
            <consortium name="DOE Joint Genome Institute"/>
            <person name="Kuo A."/>
            <person name="Kohler A."/>
            <person name="Nagy L.G."/>
            <person name="Floudas D."/>
            <person name="Copeland A."/>
            <person name="Barry K.W."/>
            <person name="Cichocki N."/>
            <person name="Veneault-Fourrey C."/>
            <person name="LaButti K."/>
            <person name="Lindquist E.A."/>
            <person name="Lipzen A."/>
            <person name="Lundell T."/>
            <person name="Morin E."/>
            <person name="Murat C."/>
            <person name="Sun H."/>
            <person name="Tunlid A."/>
            <person name="Henrissat B."/>
            <person name="Grigoriev I.V."/>
            <person name="Hibbett D.S."/>
            <person name="Martin F."/>
            <person name="Nordberg H.P."/>
            <person name="Cantor M.N."/>
            <person name="Hua S.X."/>
        </authorList>
    </citation>
    <scope>NUCLEOTIDE SEQUENCE [LARGE SCALE GENOMIC DNA]</scope>
    <source>
        <strain evidence="1 2">LaAM-08-1</strain>
    </source>
</reference>
<dbReference type="AlphaFoldDB" id="A0A0C9X360"/>
<sequence>MILVSSKVERVFKAHLSGGFAAPPQFGYDMYWQAFRVWLEKVDSLSERHWKHILLLGTIAHTEDTDEDLRADESMISAYRADIVIPSSPMKA</sequence>
<protein>
    <submittedName>
        <fullName evidence="1">Uncharacterized protein</fullName>
    </submittedName>
</protein>
<dbReference type="Proteomes" id="UP000054477">
    <property type="component" value="Unassembled WGS sequence"/>
</dbReference>
<evidence type="ECO:0000313" key="2">
    <source>
        <dbReference type="Proteomes" id="UP000054477"/>
    </source>
</evidence>
<evidence type="ECO:0000313" key="1">
    <source>
        <dbReference type="EMBL" id="KIJ92101.1"/>
    </source>
</evidence>
<name>A0A0C9X360_9AGAR</name>
<reference evidence="2" key="2">
    <citation type="submission" date="2015-01" db="EMBL/GenBank/DDBJ databases">
        <title>Evolutionary Origins and Diversification of the Mycorrhizal Mutualists.</title>
        <authorList>
            <consortium name="DOE Joint Genome Institute"/>
            <consortium name="Mycorrhizal Genomics Consortium"/>
            <person name="Kohler A."/>
            <person name="Kuo A."/>
            <person name="Nagy L.G."/>
            <person name="Floudas D."/>
            <person name="Copeland A."/>
            <person name="Barry K.W."/>
            <person name="Cichocki N."/>
            <person name="Veneault-Fourrey C."/>
            <person name="LaButti K."/>
            <person name="Lindquist E.A."/>
            <person name="Lipzen A."/>
            <person name="Lundell T."/>
            <person name="Morin E."/>
            <person name="Murat C."/>
            <person name="Riley R."/>
            <person name="Ohm R."/>
            <person name="Sun H."/>
            <person name="Tunlid A."/>
            <person name="Henrissat B."/>
            <person name="Grigoriev I.V."/>
            <person name="Hibbett D.S."/>
            <person name="Martin F."/>
        </authorList>
    </citation>
    <scope>NUCLEOTIDE SEQUENCE [LARGE SCALE GENOMIC DNA]</scope>
    <source>
        <strain evidence="2">LaAM-08-1</strain>
    </source>
</reference>
<accession>A0A0C9X360</accession>
<organism evidence="1 2">
    <name type="scientific">Laccaria amethystina LaAM-08-1</name>
    <dbReference type="NCBI Taxonomy" id="1095629"/>
    <lineage>
        <taxon>Eukaryota</taxon>
        <taxon>Fungi</taxon>
        <taxon>Dikarya</taxon>
        <taxon>Basidiomycota</taxon>
        <taxon>Agaricomycotina</taxon>
        <taxon>Agaricomycetes</taxon>
        <taxon>Agaricomycetidae</taxon>
        <taxon>Agaricales</taxon>
        <taxon>Agaricineae</taxon>
        <taxon>Hydnangiaceae</taxon>
        <taxon>Laccaria</taxon>
    </lineage>
</organism>
<dbReference type="HOGENOM" id="CLU_2413591_0_0_1"/>
<keyword evidence="2" id="KW-1185">Reference proteome</keyword>
<proteinExistence type="predicted"/>